<dbReference type="GO" id="GO:0030409">
    <property type="term" value="F:glutamate formimidoyltransferase activity"/>
    <property type="evidence" value="ECO:0007669"/>
    <property type="project" value="UniProtKB-EC"/>
</dbReference>
<dbReference type="InterPro" id="IPR022384">
    <property type="entry name" value="FormiminoTrfase_cat_dom_sf"/>
</dbReference>
<dbReference type="NCBIfam" id="TIGR02024">
    <property type="entry name" value="FtcD"/>
    <property type="match status" value="1"/>
</dbReference>
<evidence type="ECO:0000256" key="11">
    <source>
        <dbReference type="ARBA" id="ARBA00022808"/>
    </source>
</evidence>
<dbReference type="Proteomes" id="UP000886005">
    <property type="component" value="Unassembled WGS sequence"/>
</dbReference>
<evidence type="ECO:0000256" key="1">
    <source>
        <dbReference type="ARBA" id="ARBA00004114"/>
    </source>
</evidence>
<evidence type="ECO:0000259" key="21">
    <source>
        <dbReference type="SMART" id="SM01222"/>
    </source>
</evidence>
<evidence type="ECO:0000256" key="3">
    <source>
        <dbReference type="ARBA" id="ARBA00005082"/>
    </source>
</evidence>
<dbReference type="AlphaFoldDB" id="A0A7V1LX56"/>
<dbReference type="FunFam" id="3.30.990.10:FF:000001">
    <property type="entry name" value="Formimidoyltransferase cyclodeaminase"/>
    <property type="match status" value="1"/>
</dbReference>
<name>A0A7V1LX56_CALAY</name>
<keyword evidence="14" id="KW-0206">Cytoskeleton</keyword>
<feature type="domain" description="Formiminotransferase C-terminal subdomain" evidence="20">
    <location>
        <begin position="264"/>
        <end position="369"/>
    </location>
</feature>
<evidence type="ECO:0000256" key="2">
    <source>
        <dbReference type="ARBA" id="ARBA00004555"/>
    </source>
</evidence>
<comment type="function">
    <text evidence="17">Folate-dependent enzyme, that displays both transferase and deaminase activity. Serves to channel one-carbon units from formiminoglutamate to the folate pool.</text>
</comment>
<dbReference type="InterPro" id="IPR051623">
    <property type="entry name" value="FTCD"/>
</dbReference>
<dbReference type="GO" id="GO:0019556">
    <property type="term" value="P:L-histidine catabolic process to glutamate and formamide"/>
    <property type="evidence" value="ECO:0007669"/>
    <property type="project" value="UniProtKB-UniPathway"/>
</dbReference>
<keyword evidence="9" id="KW-0963">Cytoplasm</keyword>
<evidence type="ECO:0000313" key="22">
    <source>
        <dbReference type="EMBL" id="HED09194.1"/>
    </source>
</evidence>
<keyword evidence="11" id="KW-0369">Histidine metabolism</keyword>
<dbReference type="Gene3D" id="1.20.120.680">
    <property type="entry name" value="Formiminotetrahydrofolate cyclodeaminase monomer, up-and-down helical bundle"/>
    <property type="match status" value="1"/>
</dbReference>
<evidence type="ECO:0000256" key="4">
    <source>
        <dbReference type="ARBA" id="ARBA00008297"/>
    </source>
</evidence>
<keyword evidence="15" id="KW-0456">Lyase</keyword>
<evidence type="ECO:0000256" key="16">
    <source>
        <dbReference type="ARBA" id="ARBA00023268"/>
    </source>
</evidence>
<comment type="pathway">
    <text evidence="3">Amino-acid degradation; L-histidine degradation into L-glutamate; L-glutamate from N-formimidoyl-L-glutamate (transferase route): step 1/1.</text>
</comment>
<evidence type="ECO:0000256" key="6">
    <source>
        <dbReference type="ARBA" id="ARBA00012252"/>
    </source>
</evidence>
<evidence type="ECO:0000256" key="9">
    <source>
        <dbReference type="ARBA" id="ARBA00022490"/>
    </source>
</evidence>
<dbReference type="InterPro" id="IPR012886">
    <property type="entry name" value="Formiminotransferase_N"/>
</dbReference>
<reference evidence="22" key="1">
    <citation type="journal article" date="2020" name="mSystems">
        <title>Genome- and Community-Level Interaction Insights into Carbon Utilization and Element Cycling Functions of Hydrothermarchaeota in Hydrothermal Sediment.</title>
        <authorList>
            <person name="Zhou Z."/>
            <person name="Liu Y."/>
            <person name="Xu W."/>
            <person name="Pan J."/>
            <person name="Luo Z.H."/>
            <person name="Li M."/>
        </authorList>
    </citation>
    <scope>NUCLEOTIDE SEQUENCE [LARGE SCALE GENOMIC DNA]</scope>
    <source>
        <strain evidence="22">HyVt-456</strain>
    </source>
</reference>
<dbReference type="SUPFAM" id="SSF101262">
    <property type="entry name" value="Methenyltetrahydrofolate cyclohydrolase-like"/>
    <property type="match status" value="1"/>
</dbReference>
<dbReference type="PANTHER" id="PTHR12234">
    <property type="entry name" value="FORMIMINOTRANSFERASE-CYCLODEAMINASE"/>
    <property type="match status" value="1"/>
</dbReference>
<evidence type="ECO:0000256" key="18">
    <source>
        <dbReference type="ARBA" id="ARBA00025915"/>
    </source>
</evidence>
<evidence type="ECO:0000256" key="15">
    <source>
        <dbReference type="ARBA" id="ARBA00023239"/>
    </source>
</evidence>
<dbReference type="InterPro" id="IPR036178">
    <property type="entry name" value="Formintransfe-cycloase-like_sf"/>
</dbReference>
<sequence>MAEKIIECVPNFSEGRDLNKIKQITDVIENVEGIRLLDVDPGAEMNRTVVTFIGDPAAVKEAAFRAIKKASEVIDMRQHSGSHPRMGATDVCPFIPVNGVTVEECIALSKEVAQRVGNELGIPVYLYEKSAQKPERENLAVVRAGEYEALEEKLKKEEWKPDFGPAEFNAQAGATVMGVREFLIAYNISLNSREKLHATDIAFELREKGRSARKGADQPYYYKKRTILKYRAGDYPCGNCDFSGKTMTETIDHCREKHDYDLPALLRLNGIDPEKPEGKSVKKPGLFKNCKAIGWFVPEFDRVQISINLTNYKVTSMHHVLDATRKLAAERGLVVTGSEIVGLVPYDALLASGYHYLKRQGRSRGIPYRDVLNTAVQSLVLSDVSEFNIDERVLGLPSIKKGDLIHLRVHEFVDEVSRESPAPGGGSVAALAGAIGAALSSMVSNLTANRRGSEEVDDILNETAEVCQEIQQKLVRAVDDDTNAFNAYMDARRLPATTAAEKAAREAAMLEGLKSAVNVPMETARQSFRAIKLAATVARYGNPASITDVGVGAQMAYAGVKGGIYNVLINLKDIDDADFVAEMRKRCQALDKEARESLDEVLKTVESKLS</sequence>
<comment type="subunit">
    <text evidence="18">Homooctamer, including four polyglutamate binding sites. The subunits are arranged as a tetramer of dimers, and form a planar ring-shaped structure.</text>
</comment>
<feature type="domain" description="Formiminotransferase N-terminal subdomain" evidence="21">
    <location>
        <begin position="4"/>
        <end position="181"/>
    </location>
</feature>
<evidence type="ECO:0000256" key="8">
    <source>
        <dbReference type="ARBA" id="ARBA00017787"/>
    </source>
</evidence>
<dbReference type="SMART" id="SM01222">
    <property type="entry name" value="FTCD_N"/>
    <property type="match status" value="1"/>
</dbReference>
<dbReference type="EMBL" id="DRLD01000023">
    <property type="protein sequence ID" value="HED09194.1"/>
    <property type="molecule type" value="Genomic_DNA"/>
</dbReference>
<keyword evidence="13" id="KW-0333">Golgi apparatus</keyword>
<evidence type="ECO:0000259" key="20">
    <source>
        <dbReference type="SMART" id="SM01221"/>
    </source>
</evidence>
<organism evidence="22">
    <name type="scientific">Caldithrix abyssi</name>
    <dbReference type="NCBI Taxonomy" id="187145"/>
    <lineage>
        <taxon>Bacteria</taxon>
        <taxon>Pseudomonadati</taxon>
        <taxon>Calditrichota</taxon>
        <taxon>Calditrichia</taxon>
        <taxon>Calditrichales</taxon>
        <taxon>Calditrichaceae</taxon>
        <taxon>Caldithrix</taxon>
    </lineage>
</organism>
<evidence type="ECO:0000256" key="17">
    <source>
        <dbReference type="ARBA" id="ARBA00025506"/>
    </source>
</evidence>
<accession>A0A7V1LX56</accession>
<evidence type="ECO:0000256" key="19">
    <source>
        <dbReference type="ARBA" id="ARBA00030029"/>
    </source>
</evidence>
<keyword evidence="12" id="KW-0290">Folate-binding</keyword>
<dbReference type="InterPro" id="IPR013802">
    <property type="entry name" value="Formiminotransferase_C"/>
</dbReference>
<dbReference type="PANTHER" id="PTHR12234:SF1">
    <property type="entry name" value="FORMIMINOTRANSFERASE N-TERMINAL SUBDOMAIN-CONTAINING PROTEIN"/>
    <property type="match status" value="1"/>
</dbReference>
<dbReference type="SUPFAM" id="SSF55116">
    <property type="entry name" value="Formiminotransferase domain of formiminotransferase-cyclodeaminase"/>
    <property type="match status" value="2"/>
</dbReference>
<evidence type="ECO:0000256" key="14">
    <source>
        <dbReference type="ARBA" id="ARBA00023212"/>
    </source>
</evidence>
<evidence type="ECO:0000256" key="5">
    <source>
        <dbReference type="ARBA" id="ARBA00010825"/>
    </source>
</evidence>
<dbReference type="GO" id="GO:0030412">
    <property type="term" value="F:formimidoyltetrahydrofolate cyclodeaminase activity"/>
    <property type="evidence" value="ECO:0007669"/>
    <property type="project" value="UniProtKB-EC"/>
</dbReference>
<protein>
    <recommendedName>
        <fullName evidence="8">Formimidoyltransferase-cyclodeaminase</fullName>
        <ecNumber evidence="6">2.1.2.5</ecNumber>
        <ecNumber evidence="7">4.3.1.4</ecNumber>
    </recommendedName>
    <alternativeName>
        <fullName evidence="19">Formiminotransferase-cyclodeaminase</fullName>
    </alternativeName>
</protein>
<dbReference type="InterPro" id="IPR004227">
    <property type="entry name" value="Formiminotransferase_cat"/>
</dbReference>
<comment type="similarity">
    <text evidence="4">In the N-terminal section; belongs to the formiminotransferase family.</text>
</comment>
<gene>
    <name evidence="22" type="primary">ftcD</name>
    <name evidence="22" type="ORF">ENJ10_00760</name>
</gene>
<dbReference type="GO" id="GO:0019557">
    <property type="term" value="P:L-histidine catabolic process to glutamate and formate"/>
    <property type="evidence" value="ECO:0007669"/>
    <property type="project" value="UniProtKB-UniPathway"/>
</dbReference>
<keyword evidence="10 22" id="KW-0808">Transferase</keyword>
<dbReference type="Pfam" id="PF02971">
    <property type="entry name" value="FTCD"/>
    <property type="match status" value="1"/>
</dbReference>
<dbReference type="UniPathway" id="UPA00379">
    <property type="reaction ID" value="UER00555"/>
</dbReference>
<keyword evidence="16" id="KW-0511">Multifunctional enzyme</keyword>
<comment type="subcellular location">
    <subcellularLocation>
        <location evidence="1">Cytoplasm</location>
        <location evidence="1">Cytoskeleton</location>
        <location evidence="1">Microtubule organizing center</location>
        <location evidence="1">Centrosome</location>
        <location evidence="1">Centriole</location>
    </subcellularLocation>
    <subcellularLocation>
        <location evidence="2">Golgi apparatus</location>
    </subcellularLocation>
</comment>
<dbReference type="EC" id="2.1.2.5" evidence="6"/>
<comment type="similarity">
    <text evidence="5">In the C-terminal section; belongs to the cyclodeaminase/cyclohydrolase family.</text>
</comment>
<proteinExistence type="inferred from homology"/>
<dbReference type="Pfam" id="PF07837">
    <property type="entry name" value="FTCD_N"/>
    <property type="match status" value="1"/>
</dbReference>
<evidence type="ECO:0000256" key="12">
    <source>
        <dbReference type="ARBA" id="ARBA00022954"/>
    </source>
</evidence>
<dbReference type="EC" id="4.3.1.4" evidence="7"/>
<dbReference type="Gene3D" id="3.30.70.670">
    <property type="entry name" value="Formiminotransferase, C-terminal subdomain"/>
    <property type="match status" value="1"/>
</dbReference>
<dbReference type="InterPro" id="IPR007044">
    <property type="entry name" value="Cyclodeamin/CycHdrlase"/>
</dbReference>
<evidence type="ECO:0000256" key="10">
    <source>
        <dbReference type="ARBA" id="ARBA00022679"/>
    </source>
</evidence>
<dbReference type="Pfam" id="PF04961">
    <property type="entry name" value="FTCD_C"/>
    <property type="match status" value="1"/>
</dbReference>
<dbReference type="InterPro" id="IPR037070">
    <property type="entry name" value="Formiminotransferase_C_sf"/>
</dbReference>
<dbReference type="Gene3D" id="3.30.990.10">
    <property type="entry name" value="Formiminotransferase, N-terminal subdomain"/>
    <property type="match status" value="1"/>
</dbReference>
<dbReference type="InterPro" id="IPR037064">
    <property type="entry name" value="Formiminotransferase_N_sf"/>
</dbReference>
<evidence type="ECO:0000256" key="13">
    <source>
        <dbReference type="ARBA" id="ARBA00023034"/>
    </source>
</evidence>
<evidence type="ECO:0000256" key="7">
    <source>
        <dbReference type="ARBA" id="ARBA00012998"/>
    </source>
</evidence>
<comment type="caution">
    <text evidence="22">The sequence shown here is derived from an EMBL/GenBank/DDBJ whole genome shotgun (WGS) entry which is preliminary data.</text>
</comment>
<dbReference type="GO" id="GO:0005814">
    <property type="term" value="C:centriole"/>
    <property type="evidence" value="ECO:0007669"/>
    <property type="project" value="UniProtKB-SubCell"/>
</dbReference>
<dbReference type="GO" id="GO:0005542">
    <property type="term" value="F:folic acid binding"/>
    <property type="evidence" value="ECO:0007669"/>
    <property type="project" value="UniProtKB-KW"/>
</dbReference>
<dbReference type="SMART" id="SM01221">
    <property type="entry name" value="FTCD"/>
    <property type="match status" value="1"/>
</dbReference>